<dbReference type="EMBL" id="BJWH01000003">
    <property type="protein sequence ID" value="GEL97475.1"/>
    <property type="molecule type" value="Genomic_DNA"/>
</dbReference>
<dbReference type="RefSeq" id="WP_146845034.1">
    <property type="nucleotide sequence ID" value="NZ_BJWH01000003.1"/>
</dbReference>
<evidence type="ECO:0000256" key="4">
    <source>
        <dbReference type="ARBA" id="ARBA00023163"/>
    </source>
</evidence>
<dbReference type="GO" id="GO:0016301">
    <property type="term" value="F:kinase activity"/>
    <property type="evidence" value="ECO:0007669"/>
    <property type="project" value="UniProtKB-KW"/>
</dbReference>
<comment type="caution">
    <text evidence="6">The sequence shown here is derived from an EMBL/GenBank/DDBJ whole genome shotgun (WGS) entry which is preliminary data.</text>
</comment>
<evidence type="ECO:0000313" key="7">
    <source>
        <dbReference type="Proteomes" id="UP000321049"/>
    </source>
</evidence>
<dbReference type="SUPFAM" id="SSF55781">
    <property type="entry name" value="GAF domain-like"/>
    <property type="match status" value="1"/>
</dbReference>
<evidence type="ECO:0000256" key="2">
    <source>
        <dbReference type="ARBA" id="ARBA00022777"/>
    </source>
</evidence>
<evidence type="ECO:0000256" key="3">
    <source>
        <dbReference type="ARBA" id="ARBA00023015"/>
    </source>
</evidence>
<dbReference type="InterPro" id="IPR011006">
    <property type="entry name" value="CheY-like_superfamily"/>
</dbReference>
<keyword evidence="2" id="KW-0418">Kinase</keyword>
<keyword evidence="3" id="KW-0805">Transcription regulation</keyword>
<dbReference type="InterPro" id="IPR036388">
    <property type="entry name" value="WH-like_DNA-bd_sf"/>
</dbReference>
<dbReference type="InterPro" id="IPR005561">
    <property type="entry name" value="ANTAR"/>
</dbReference>
<dbReference type="Pfam" id="PF03861">
    <property type="entry name" value="ANTAR"/>
    <property type="match status" value="1"/>
</dbReference>
<accession>A0A511JHQ5</accession>
<dbReference type="InterPro" id="IPR012074">
    <property type="entry name" value="GAF_ANTAR"/>
</dbReference>
<evidence type="ECO:0000259" key="5">
    <source>
        <dbReference type="PROSITE" id="PS50921"/>
    </source>
</evidence>
<dbReference type="GO" id="GO:0003723">
    <property type="term" value="F:RNA binding"/>
    <property type="evidence" value="ECO:0007669"/>
    <property type="project" value="InterPro"/>
</dbReference>
<dbReference type="Proteomes" id="UP000321049">
    <property type="component" value="Unassembled WGS sequence"/>
</dbReference>
<dbReference type="InterPro" id="IPR003018">
    <property type="entry name" value="GAF"/>
</dbReference>
<gene>
    <name evidence="6" type="ORF">CTE05_10220</name>
</gene>
<protein>
    <submittedName>
        <fullName evidence="6">ANTAR domain-containing protein</fullName>
    </submittedName>
</protein>
<dbReference type="Pfam" id="PF13185">
    <property type="entry name" value="GAF_2"/>
    <property type="match status" value="1"/>
</dbReference>
<dbReference type="PIRSF" id="PIRSF036625">
    <property type="entry name" value="GAF_ANTAR"/>
    <property type="match status" value="1"/>
</dbReference>
<keyword evidence="7" id="KW-1185">Reference proteome</keyword>
<feature type="domain" description="ANTAR" evidence="5">
    <location>
        <begin position="165"/>
        <end position="226"/>
    </location>
</feature>
<dbReference type="Gene3D" id="1.10.10.10">
    <property type="entry name" value="Winged helix-like DNA-binding domain superfamily/Winged helix DNA-binding domain"/>
    <property type="match status" value="1"/>
</dbReference>
<proteinExistence type="predicted"/>
<dbReference type="OrthoDB" id="3688893at2"/>
<keyword evidence="1" id="KW-0808">Transferase</keyword>
<dbReference type="PROSITE" id="PS50921">
    <property type="entry name" value="ANTAR"/>
    <property type="match status" value="1"/>
</dbReference>
<organism evidence="6 7">
    <name type="scientific">Cellulomonas terrae</name>
    <dbReference type="NCBI Taxonomy" id="311234"/>
    <lineage>
        <taxon>Bacteria</taxon>
        <taxon>Bacillati</taxon>
        <taxon>Actinomycetota</taxon>
        <taxon>Actinomycetes</taxon>
        <taxon>Micrococcales</taxon>
        <taxon>Cellulomonadaceae</taxon>
        <taxon>Cellulomonas</taxon>
    </lineage>
</organism>
<dbReference type="Gene3D" id="3.30.450.40">
    <property type="match status" value="1"/>
</dbReference>
<evidence type="ECO:0000313" key="6">
    <source>
        <dbReference type="EMBL" id="GEL97475.1"/>
    </source>
</evidence>
<dbReference type="SMART" id="SM01012">
    <property type="entry name" value="ANTAR"/>
    <property type="match status" value="1"/>
</dbReference>
<keyword evidence="4" id="KW-0804">Transcription</keyword>
<evidence type="ECO:0000256" key="1">
    <source>
        <dbReference type="ARBA" id="ARBA00022679"/>
    </source>
</evidence>
<dbReference type="InterPro" id="IPR029016">
    <property type="entry name" value="GAF-like_dom_sf"/>
</dbReference>
<dbReference type="SUPFAM" id="SSF52172">
    <property type="entry name" value="CheY-like"/>
    <property type="match status" value="1"/>
</dbReference>
<reference evidence="6 7" key="1">
    <citation type="submission" date="2019-07" db="EMBL/GenBank/DDBJ databases">
        <title>Whole genome shotgun sequence of Cellulomonas terrae NBRC 100819.</title>
        <authorList>
            <person name="Hosoyama A."/>
            <person name="Uohara A."/>
            <person name="Ohji S."/>
            <person name="Ichikawa N."/>
        </authorList>
    </citation>
    <scope>NUCLEOTIDE SEQUENCE [LARGE SCALE GENOMIC DNA]</scope>
    <source>
        <strain evidence="6 7">NBRC 100819</strain>
    </source>
</reference>
<sequence>MDDTTRVTAMTELQTLLLSTPAVDEFVEGVARAAAHHIGTATSATITLRRDRRPTLVAASDERAALCDEVEYAADDGPCLTAIDLGRLVHVPDVSQEPRWPRWRAAALENAYGSAAALPREVRPGVHIALNLYATAPRAWDAAAMAVAEMYADEIARAVELFLRSADQAEMNADLRAALESRAVIDQAIGVVMAENRCSASEAMEILRSAARHRKVKLRGVASSVIESVTGRPPQTLGTFQERV</sequence>
<name>A0A511JHQ5_9CELL</name>
<dbReference type="AlphaFoldDB" id="A0A511JHQ5"/>